<dbReference type="GO" id="GO:0006508">
    <property type="term" value="P:proteolysis"/>
    <property type="evidence" value="ECO:0007669"/>
    <property type="project" value="InterPro"/>
</dbReference>
<sequence length="1032" mass="110438">MSAFPGCFIEIQPDGSEIDLHIHGDEHFHWVCDHDGYTVLKDRGWFVYAERGPNGKLVPSGNRVGKTNPAALGLTRRTLPDAVHRRSNLTEPQQADGTASATGSSASQWQGSLKNLVVMLRFSNHSSRTLPSISDVDILMNEPGGHPTLAPTGSVWDVFQENSYGLLSLESTVTYWVDLPQTEAYYAGGSSGLASSIHGALRSALDVINADPNFNFTDFDQNGDGNIDAITFLHSGYAAEWGGTSADGAYYTDRIWSHKWSLGSWYSSEGVRVSNYHISPAVWGTSGSTIGRIGVICHETGHFLGLPDLYDGDDSNGDGKRGNGLGSWCLMANSWGFDNSQRHPPHLSAWSKTQLGWMTPAVIDSAGTYTLTQAETAPHAFRIDNGYPSGEYLLIENRQPVGIESAMPQGGLAIFHIDETASYTNETHHYRVALLQADGARDLERGADRGDAYDMFRAGYRDELSPSTNPSTNSYQGGVDDVTNNRIYNISSPGTDMTFSFEIIGADAPPSAPNSLTSTSQSYDRISLSWADSSSDEHGFKIERSIQGGSWTEIASTSANITSYQDSGLQPDTSYAYRVKAYNLGGSSAYSNTSTVVTDQAPPPPAAASNVSASALSNTQIAINWSDNASDESGYYVDCSLDNSNWSQIATLGVNATSYVDSSLNASTQYFYRVRAYSSWGQSISGVASATTSAPPPFVFALASQDWAVSGNVSGSYLATRSADGVSQKITEVESGGKPSNRHSYLDHRWQFDGVRGGLMVTLSVKASAPANSEGDNFEFQYSNNGGSSWNSFSPALVVENGTSSTQVGELPDTISGTVYIRVIDTDNTKGARISDSVSIDELFIRTDIDANDFPPEVPTGISASLSGNSSVSLSWADNAINERGYEVLRSANGSGWQTIASLASNTESFNDDTVSPNTSYTYRVSAYSVSFESLSASSNTVKTPDGLTITGLSGGKSKGEIYVDIRWEGGSSLNNVAVYRSVNGGTFTQVISTTNDGAYRDNLGLKGSHSIEYYIASPDGSVTSATVTTSL</sequence>
<dbReference type="InterPro" id="IPR003961">
    <property type="entry name" value="FN3_dom"/>
</dbReference>
<dbReference type="AlphaFoldDB" id="A0A927IFD9"/>
<proteinExistence type="predicted"/>
<protein>
    <submittedName>
        <fullName evidence="2">M6 family metalloprotease domain-containing protein</fullName>
    </submittedName>
</protein>
<dbReference type="Pfam" id="PF00041">
    <property type="entry name" value="fn3"/>
    <property type="match status" value="2"/>
</dbReference>
<evidence type="ECO:0000313" key="2">
    <source>
        <dbReference type="EMBL" id="MBD5778006.1"/>
    </source>
</evidence>
<keyword evidence="3" id="KW-1185">Reference proteome</keyword>
<evidence type="ECO:0000259" key="1">
    <source>
        <dbReference type="PROSITE" id="PS50853"/>
    </source>
</evidence>
<dbReference type="Gene3D" id="3.40.390.10">
    <property type="entry name" value="Collagenase (Catalytic Domain)"/>
    <property type="match status" value="1"/>
</dbReference>
<reference evidence="2" key="1">
    <citation type="submission" date="2020-09" db="EMBL/GenBank/DDBJ databases">
        <title>Pelagicoccus enzymogenes sp. nov. with an EPS production, isolated from marine sediment.</title>
        <authorList>
            <person name="Feng X."/>
        </authorList>
    </citation>
    <scope>NUCLEOTIDE SEQUENCE</scope>
    <source>
        <strain evidence="2">NFK12</strain>
    </source>
</reference>
<dbReference type="SMART" id="SM00060">
    <property type="entry name" value="FN3"/>
    <property type="match status" value="3"/>
</dbReference>
<dbReference type="InterPro" id="IPR024079">
    <property type="entry name" value="MetalloPept_cat_dom_sf"/>
</dbReference>
<keyword evidence="2" id="KW-0482">Metalloprotease</keyword>
<dbReference type="Proteomes" id="UP000622317">
    <property type="component" value="Unassembled WGS sequence"/>
</dbReference>
<dbReference type="InterPro" id="IPR036116">
    <property type="entry name" value="FN3_sf"/>
</dbReference>
<keyword evidence="2" id="KW-0378">Hydrolase</keyword>
<gene>
    <name evidence="2" type="ORF">IEN85_00670</name>
</gene>
<dbReference type="Pfam" id="PF05547">
    <property type="entry name" value="Peptidase_M6"/>
    <property type="match status" value="1"/>
</dbReference>
<dbReference type="RefSeq" id="WP_191615135.1">
    <property type="nucleotide sequence ID" value="NZ_JACYFG010000002.1"/>
</dbReference>
<dbReference type="NCBIfam" id="TIGR03296">
    <property type="entry name" value="M6dom_TIGR03296"/>
    <property type="match status" value="1"/>
</dbReference>
<dbReference type="GO" id="GO:0008237">
    <property type="term" value="F:metallopeptidase activity"/>
    <property type="evidence" value="ECO:0007669"/>
    <property type="project" value="UniProtKB-KW"/>
</dbReference>
<name>A0A927IFD9_9BACT</name>
<dbReference type="Gene3D" id="2.60.40.10">
    <property type="entry name" value="Immunoglobulins"/>
    <property type="match status" value="3"/>
</dbReference>
<dbReference type="EMBL" id="JACYFG010000002">
    <property type="protein sequence ID" value="MBD5778006.1"/>
    <property type="molecule type" value="Genomic_DNA"/>
</dbReference>
<dbReference type="SUPFAM" id="SSF55486">
    <property type="entry name" value="Metalloproteases ('zincins'), catalytic domain"/>
    <property type="match status" value="1"/>
</dbReference>
<feature type="domain" description="Fibronectin type-III" evidence="1">
    <location>
        <begin position="607"/>
        <end position="697"/>
    </location>
</feature>
<dbReference type="SUPFAM" id="SSF49265">
    <property type="entry name" value="Fibronectin type III"/>
    <property type="match status" value="2"/>
</dbReference>
<dbReference type="PANTHER" id="PTHR41775">
    <property type="entry name" value="SECRETED PROTEIN-RELATED"/>
    <property type="match status" value="1"/>
</dbReference>
<feature type="domain" description="Fibronectin type-III" evidence="1">
    <location>
        <begin position="858"/>
        <end position="947"/>
    </location>
</feature>
<comment type="caution">
    <text evidence="2">The sequence shown here is derived from an EMBL/GenBank/DDBJ whole genome shotgun (WGS) entry which is preliminary data.</text>
</comment>
<dbReference type="InterPro" id="IPR008757">
    <property type="entry name" value="Peptidase_M6-like_domain"/>
</dbReference>
<accession>A0A927IFD9</accession>
<dbReference type="PROSITE" id="PS50853">
    <property type="entry name" value="FN3"/>
    <property type="match status" value="3"/>
</dbReference>
<feature type="domain" description="Fibronectin type-III" evidence="1">
    <location>
        <begin position="509"/>
        <end position="601"/>
    </location>
</feature>
<dbReference type="PANTHER" id="PTHR41775:SF1">
    <property type="entry name" value="PEPTIDASE M6-LIKE DOMAIN-CONTAINING PROTEIN"/>
    <property type="match status" value="1"/>
</dbReference>
<evidence type="ECO:0000313" key="3">
    <source>
        <dbReference type="Proteomes" id="UP000622317"/>
    </source>
</evidence>
<organism evidence="2 3">
    <name type="scientific">Pelagicoccus enzymogenes</name>
    <dbReference type="NCBI Taxonomy" id="2773457"/>
    <lineage>
        <taxon>Bacteria</taxon>
        <taxon>Pseudomonadati</taxon>
        <taxon>Verrucomicrobiota</taxon>
        <taxon>Opitutia</taxon>
        <taxon>Puniceicoccales</taxon>
        <taxon>Pelagicoccaceae</taxon>
        <taxon>Pelagicoccus</taxon>
    </lineage>
</organism>
<dbReference type="CDD" id="cd00063">
    <property type="entry name" value="FN3"/>
    <property type="match status" value="3"/>
</dbReference>
<dbReference type="InterPro" id="IPR013783">
    <property type="entry name" value="Ig-like_fold"/>
</dbReference>
<keyword evidence="2" id="KW-0645">Protease</keyword>